<sequence length="295" mass="33144">MALAAKDVKHLEYQYSPSKWVIRSFSDGQDPVAHFVKFGLEVTEKLVKQLPCELNVVYGNGKKTKMDIYYPQESNNQPKNVLIFFHGGYWQEGSKESCAFVGSHLNDLDCILVMVGYDLAPDESMDGMVEQVKSAVVFTGKKFPSSRLFLMGHSAGAHLSAMMLTVDWENAGFPLSRFAGVCLLSGIFDLEPLLPTYINDPIKMDKECAARNSPVKLIQSGGLTLECKVLVVIAERDSPAFHEQSKDFHNLLKEKLTHHSAEYLEIPGVDHFDLLEKCAEKDFILNKIMSNFMKR</sequence>
<dbReference type="EMBL" id="CACRXK020012224">
    <property type="protein sequence ID" value="CAB4022922.1"/>
    <property type="molecule type" value="Genomic_DNA"/>
</dbReference>
<dbReference type="InterPro" id="IPR029058">
    <property type="entry name" value="AB_hydrolase_fold"/>
</dbReference>
<gene>
    <name evidence="3" type="ORF">PACLA_8A054807</name>
</gene>
<organism evidence="3 4">
    <name type="scientific">Paramuricea clavata</name>
    <name type="common">Red gorgonian</name>
    <name type="synonym">Violescent sea-whip</name>
    <dbReference type="NCBI Taxonomy" id="317549"/>
    <lineage>
        <taxon>Eukaryota</taxon>
        <taxon>Metazoa</taxon>
        <taxon>Cnidaria</taxon>
        <taxon>Anthozoa</taxon>
        <taxon>Octocorallia</taxon>
        <taxon>Malacalcyonacea</taxon>
        <taxon>Plexauridae</taxon>
        <taxon>Paramuricea</taxon>
    </lineage>
</organism>
<dbReference type="OrthoDB" id="433474at2759"/>
<evidence type="ECO:0000313" key="3">
    <source>
        <dbReference type="EMBL" id="CAB4022922.1"/>
    </source>
</evidence>
<reference evidence="3" key="1">
    <citation type="submission" date="2020-04" db="EMBL/GenBank/DDBJ databases">
        <authorList>
            <person name="Alioto T."/>
            <person name="Alioto T."/>
            <person name="Gomez Garrido J."/>
        </authorList>
    </citation>
    <scope>NUCLEOTIDE SEQUENCE</scope>
    <source>
        <strain evidence="3">A484AB</strain>
    </source>
</reference>
<dbReference type="Proteomes" id="UP001152795">
    <property type="component" value="Unassembled WGS sequence"/>
</dbReference>
<comment type="caution">
    <text evidence="3">The sequence shown here is derived from an EMBL/GenBank/DDBJ whole genome shotgun (WGS) entry which is preliminary data.</text>
</comment>
<dbReference type="InterPro" id="IPR050300">
    <property type="entry name" value="GDXG_lipolytic_enzyme"/>
</dbReference>
<accession>A0A6S7K3J2</accession>
<evidence type="ECO:0000313" key="4">
    <source>
        <dbReference type="Proteomes" id="UP001152795"/>
    </source>
</evidence>
<dbReference type="AlphaFoldDB" id="A0A6S7K3J2"/>
<evidence type="ECO:0000256" key="1">
    <source>
        <dbReference type="ARBA" id="ARBA00022801"/>
    </source>
</evidence>
<dbReference type="Gene3D" id="3.40.50.1820">
    <property type="entry name" value="alpha/beta hydrolase"/>
    <property type="match status" value="1"/>
</dbReference>
<dbReference type="PANTHER" id="PTHR48081">
    <property type="entry name" value="AB HYDROLASE SUPERFAMILY PROTEIN C4A8.06C"/>
    <property type="match status" value="1"/>
</dbReference>
<feature type="domain" description="BD-FAE-like" evidence="2">
    <location>
        <begin position="66"/>
        <end position="168"/>
    </location>
</feature>
<dbReference type="SUPFAM" id="SSF53474">
    <property type="entry name" value="alpha/beta-Hydrolases"/>
    <property type="match status" value="1"/>
</dbReference>
<dbReference type="GO" id="GO:0004061">
    <property type="term" value="F:arylformamidase activity"/>
    <property type="evidence" value="ECO:0007669"/>
    <property type="project" value="TreeGrafter"/>
</dbReference>
<keyword evidence="4" id="KW-1185">Reference proteome</keyword>
<dbReference type="InterPro" id="IPR049492">
    <property type="entry name" value="BD-FAE-like_dom"/>
</dbReference>
<evidence type="ECO:0000259" key="2">
    <source>
        <dbReference type="Pfam" id="PF20434"/>
    </source>
</evidence>
<name>A0A6S7K3J2_PARCT</name>
<protein>
    <submittedName>
        <fullName evidence="3">Kynurenine formamidase isoform X1</fullName>
    </submittedName>
</protein>
<dbReference type="Pfam" id="PF20434">
    <property type="entry name" value="BD-FAE"/>
    <property type="match status" value="1"/>
</dbReference>
<proteinExistence type="predicted"/>
<keyword evidence="1" id="KW-0378">Hydrolase</keyword>
<dbReference type="PANTHER" id="PTHR48081:SF33">
    <property type="entry name" value="KYNURENINE FORMAMIDASE"/>
    <property type="match status" value="1"/>
</dbReference>